<keyword evidence="4" id="KW-1185">Reference proteome</keyword>
<evidence type="ECO:0000313" key="3">
    <source>
        <dbReference type="EMBL" id="KAJ6635511.1"/>
    </source>
</evidence>
<feature type="compositionally biased region" description="Low complexity" evidence="1">
    <location>
        <begin position="745"/>
        <end position="756"/>
    </location>
</feature>
<dbReference type="Proteomes" id="UP001151699">
    <property type="component" value="Chromosome C"/>
</dbReference>
<dbReference type="OrthoDB" id="6925743at2759"/>
<feature type="region of interest" description="Disordered" evidence="1">
    <location>
        <begin position="745"/>
        <end position="767"/>
    </location>
</feature>
<accession>A0A9Q0MPD4</accession>
<sequence length="833" mass="95686">MMDFNSFGLAKYTWVMLILIQTQCASYYGRDIILTPNKTLQYHGKVVYFKPIDKENAPKQRSIKETVPTSQVLWEEPLKHATYLVLNNKIDGNDNSSDFLSEAQLQTATYVRRAHESFQKFGDVVSLARGRLETDENNKFVYKEMDRNECRQLNCSLHENNNKNITAFWLVEKIRHRDEKLHRYELRITIFPVKKNRLEKYQPKRRSFLIREQDYPEYFDETMKPNSKIQERFFDLVGSLSERPYEEYRIPFTVDGYRKRNPGDLNTGEYYHPKGNGEEYYDRPTAASNSYGRPIQFPDVIPTAENLFDATRKHAINPVTSTHLHHHYYLNRNNIPLIKATGYDKETIFENDSRDFEQQIRIRNPQVVDVPFHQQSDQKQTGKEHELIVAPQNNAIPTAIGAGYNFYTETPVNGYDVSSPSSYIFGNHKNLQAPYTISEQSPVPPFQFGQFYQQTPYSHPLQLQVVTPPQQYTGGSLGNSPITVAPFNTGQHYPIESLRPVIDFPSRFNRQQFPIQNNDVNYNQQFEPNRYSEPDPIYHGENVPLPPYTRQVGFDPVIDIGNHQQQQQPTQSPNQIENTKSEQYTTSDYEVNVSDVKNRPERHRVKAQIDNLHRNESQRKYPDSINAQLPPPEQDDDLTVPYVESSVVTQKSVVQSTSVEANNYHKHSSAYENSKRLRVRGYTGHRTTTEKPILKWMPKKTKAKGFLTESDEGDLSKAFATTTETVITVVPVNSYSEEPRTSVSTSVSVKVGSSSTPATPTDSHQLNGSIINSTGNQATENYNGFLPTINPNLHVVREDAVETNTSNFKLFRSKKVAEEDVVNQSTVTDSSNL</sequence>
<protein>
    <submittedName>
        <fullName evidence="3">Uncharacterized protein</fullName>
    </submittedName>
</protein>
<organism evidence="3 4">
    <name type="scientific">Pseudolycoriella hygida</name>
    <dbReference type="NCBI Taxonomy" id="35572"/>
    <lineage>
        <taxon>Eukaryota</taxon>
        <taxon>Metazoa</taxon>
        <taxon>Ecdysozoa</taxon>
        <taxon>Arthropoda</taxon>
        <taxon>Hexapoda</taxon>
        <taxon>Insecta</taxon>
        <taxon>Pterygota</taxon>
        <taxon>Neoptera</taxon>
        <taxon>Endopterygota</taxon>
        <taxon>Diptera</taxon>
        <taxon>Nematocera</taxon>
        <taxon>Sciaroidea</taxon>
        <taxon>Sciaridae</taxon>
        <taxon>Pseudolycoriella</taxon>
    </lineage>
</organism>
<reference evidence="3" key="1">
    <citation type="submission" date="2022-07" db="EMBL/GenBank/DDBJ databases">
        <authorList>
            <person name="Trinca V."/>
            <person name="Uliana J.V.C."/>
            <person name="Torres T.T."/>
            <person name="Ward R.J."/>
            <person name="Monesi N."/>
        </authorList>
    </citation>
    <scope>NUCLEOTIDE SEQUENCE</scope>
    <source>
        <strain evidence="3">HSMRA1968</strain>
        <tissue evidence="3">Whole embryos</tissue>
    </source>
</reference>
<feature type="compositionally biased region" description="Polar residues" evidence="1">
    <location>
        <begin position="576"/>
        <end position="589"/>
    </location>
</feature>
<gene>
    <name evidence="3" type="ORF">Bhyg_14097</name>
</gene>
<keyword evidence="2" id="KW-0732">Signal</keyword>
<feature type="signal peptide" evidence="2">
    <location>
        <begin position="1"/>
        <end position="24"/>
    </location>
</feature>
<comment type="caution">
    <text evidence="3">The sequence shown here is derived from an EMBL/GenBank/DDBJ whole genome shotgun (WGS) entry which is preliminary data.</text>
</comment>
<feature type="chain" id="PRO_5040459658" evidence="2">
    <location>
        <begin position="25"/>
        <end position="833"/>
    </location>
</feature>
<dbReference type="AlphaFoldDB" id="A0A9Q0MPD4"/>
<name>A0A9Q0MPD4_9DIPT</name>
<feature type="region of interest" description="Disordered" evidence="1">
    <location>
        <begin position="525"/>
        <end position="634"/>
    </location>
</feature>
<feature type="compositionally biased region" description="Polar residues" evidence="1">
    <location>
        <begin position="757"/>
        <end position="767"/>
    </location>
</feature>
<evidence type="ECO:0000313" key="4">
    <source>
        <dbReference type="Proteomes" id="UP001151699"/>
    </source>
</evidence>
<proteinExistence type="predicted"/>
<feature type="compositionally biased region" description="Low complexity" evidence="1">
    <location>
        <begin position="564"/>
        <end position="575"/>
    </location>
</feature>
<feature type="compositionally biased region" description="Basic and acidic residues" evidence="1">
    <location>
        <begin position="611"/>
        <end position="622"/>
    </location>
</feature>
<evidence type="ECO:0000256" key="1">
    <source>
        <dbReference type="SAM" id="MobiDB-lite"/>
    </source>
</evidence>
<dbReference type="EMBL" id="WJQU01000004">
    <property type="protein sequence ID" value="KAJ6635511.1"/>
    <property type="molecule type" value="Genomic_DNA"/>
</dbReference>
<evidence type="ECO:0000256" key="2">
    <source>
        <dbReference type="SAM" id="SignalP"/>
    </source>
</evidence>